<dbReference type="Proteomes" id="UP000008701">
    <property type="component" value="Chromosome"/>
</dbReference>
<dbReference type="InterPro" id="IPR011010">
    <property type="entry name" value="DNA_brk_join_enz"/>
</dbReference>
<dbReference type="InterPro" id="IPR010998">
    <property type="entry name" value="Integrase_recombinase_N"/>
</dbReference>
<evidence type="ECO:0000256" key="1">
    <source>
        <dbReference type="ARBA" id="ARBA00008857"/>
    </source>
</evidence>
<name>A1BI54_CHLPD</name>
<protein>
    <submittedName>
        <fullName evidence="5">Phage integrase family protein</fullName>
    </submittedName>
</protein>
<dbReference type="InterPro" id="IPR002104">
    <property type="entry name" value="Integrase_catalytic"/>
</dbReference>
<dbReference type="KEGG" id="cph:Cpha266_2069"/>
<dbReference type="Gene3D" id="1.10.443.10">
    <property type="entry name" value="Intergrase catalytic core"/>
    <property type="match status" value="1"/>
</dbReference>
<accession>A1BI54</accession>
<evidence type="ECO:0000256" key="2">
    <source>
        <dbReference type="ARBA" id="ARBA00023125"/>
    </source>
</evidence>
<dbReference type="PANTHER" id="PTHR30349">
    <property type="entry name" value="PHAGE INTEGRASE-RELATED"/>
    <property type="match status" value="1"/>
</dbReference>
<organism evidence="5 6">
    <name type="scientific">Chlorobium phaeobacteroides (strain DSM 266 / SMG 266 / 2430)</name>
    <dbReference type="NCBI Taxonomy" id="290317"/>
    <lineage>
        <taxon>Bacteria</taxon>
        <taxon>Pseudomonadati</taxon>
        <taxon>Chlorobiota</taxon>
        <taxon>Chlorobiia</taxon>
        <taxon>Chlorobiales</taxon>
        <taxon>Chlorobiaceae</taxon>
        <taxon>Chlorobium/Pelodictyon group</taxon>
        <taxon>Chlorobium</taxon>
    </lineage>
</organism>
<dbReference type="SUPFAM" id="SSF56349">
    <property type="entry name" value="DNA breaking-rejoining enzymes"/>
    <property type="match status" value="1"/>
</dbReference>
<dbReference type="STRING" id="290317.Cpha266_2069"/>
<dbReference type="HOGENOM" id="CLU_033139_1_0_10"/>
<dbReference type="PANTHER" id="PTHR30349:SF64">
    <property type="entry name" value="PROPHAGE INTEGRASE INTD-RELATED"/>
    <property type="match status" value="1"/>
</dbReference>
<dbReference type="CDD" id="cd01185">
    <property type="entry name" value="INTN1_C_like"/>
    <property type="match status" value="1"/>
</dbReference>
<dbReference type="InterPro" id="IPR013762">
    <property type="entry name" value="Integrase-like_cat_sf"/>
</dbReference>
<keyword evidence="2" id="KW-0238">DNA-binding</keyword>
<gene>
    <name evidence="5" type="ordered locus">Cpha266_2069</name>
</gene>
<dbReference type="GO" id="GO:0006310">
    <property type="term" value="P:DNA recombination"/>
    <property type="evidence" value="ECO:0007669"/>
    <property type="project" value="UniProtKB-KW"/>
</dbReference>
<dbReference type="Pfam" id="PF00589">
    <property type="entry name" value="Phage_integrase"/>
    <property type="match status" value="1"/>
</dbReference>
<dbReference type="eggNOG" id="COG0582">
    <property type="taxonomic scope" value="Bacteria"/>
</dbReference>
<dbReference type="PROSITE" id="PS51898">
    <property type="entry name" value="TYR_RECOMBINASE"/>
    <property type="match status" value="1"/>
</dbReference>
<evidence type="ECO:0000256" key="3">
    <source>
        <dbReference type="ARBA" id="ARBA00023172"/>
    </source>
</evidence>
<dbReference type="EMBL" id="CP000492">
    <property type="protein sequence ID" value="ABL66081.1"/>
    <property type="molecule type" value="Genomic_DNA"/>
</dbReference>
<dbReference type="InterPro" id="IPR025269">
    <property type="entry name" value="SAM-like_dom"/>
</dbReference>
<dbReference type="GO" id="GO:0015074">
    <property type="term" value="P:DNA integration"/>
    <property type="evidence" value="ECO:0007669"/>
    <property type="project" value="InterPro"/>
</dbReference>
<dbReference type="Gene3D" id="1.10.150.130">
    <property type="match status" value="1"/>
</dbReference>
<proteinExistence type="inferred from homology"/>
<evidence type="ECO:0000313" key="5">
    <source>
        <dbReference type="EMBL" id="ABL66081.1"/>
    </source>
</evidence>
<evidence type="ECO:0000259" key="4">
    <source>
        <dbReference type="PROSITE" id="PS51898"/>
    </source>
</evidence>
<dbReference type="Pfam" id="PF13102">
    <property type="entry name" value="Phage_int_SAM_5"/>
    <property type="match status" value="1"/>
</dbReference>
<keyword evidence="3" id="KW-0233">DNA recombination</keyword>
<comment type="similarity">
    <text evidence="1">Belongs to the 'phage' integrase family.</text>
</comment>
<dbReference type="InterPro" id="IPR050090">
    <property type="entry name" value="Tyrosine_recombinase_XerCD"/>
</dbReference>
<feature type="domain" description="Tyr recombinase" evidence="4">
    <location>
        <begin position="167"/>
        <end position="343"/>
    </location>
</feature>
<keyword evidence="6" id="KW-1185">Reference proteome</keyword>
<evidence type="ECO:0000313" key="6">
    <source>
        <dbReference type="Proteomes" id="UP000008701"/>
    </source>
</evidence>
<reference evidence="5 6" key="1">
    <citation type="submission" date="2006-12" db="EMBL/GenBank/DDBJ databases">
        <title>Complete sequence of Chlorobium phaeobacteroides DSM 266.</title>
        <authorList>
            <consortium name="US DOE Joint Genome Institute"/>
            <person name="Copeland A."/>
            <person name="Lucas S."/>
            <person name="Lapidus A."/>
            <person name="Barry K."/>
            <person name="Detter J.C."/>
            <person name="Glavina del Rio T."/>
            <person name="Hammon N."/>
            <person name="Israni S."/>
            <person name="Pitluck S."/>
            <person name="Goltsman E."/>
            <person name="Schmutz J."/>
            <person name="Larimer F."/>
            <person name="Land M."/>
            <person name="Hauser L."/>
            <person name="Mikhailova N."/>
            <person name="Li T."/>
            <person name="Overmann J."/>
            <person name="Bryant D.A."/>
            <person name="Richardson P."/>
        </authorList>
    </citation>
    <scope>NUCLEOTIDE SEQUENCE [LARGE SCALE GENOMIC DNA]</scope>
    <source>
        <strain evidence="5 6">DSM 266</strain>
    </source>
</reference>
<dbReference type="AlphaFoldDB" id="A1BI54"/>
<dbReference type="GO" id="GO:0003677">
    <property type="term" value="F:DNA binding"/>
    <property type="evidence" value="ECO:0007669"/>
    <property type="project" value="UniProtKB-KW"/>
</dbReference>
<sequence>MASGEVAFYIDTYHKDYGRFSQKTGLQVNPKNRKEHRDVLAEAQDKARQIEKDLVRNPAGVFDRKVKAADDFIEFYRRYAEKDNYPKYANVLPILRRFSLGVIHFASLNSAWLERFKFYLLSLESISQNTAGGYLTSVKTVLRQAFREGYLIEDISAKVPGIKKTDIQRHFLPVEQVEALHKAKSNNEMIKQAFLFACFSGLRLSDVQALYWEQISQINGAPYIQFRQRKTCQYENLPLSEQAATILQEVRALHAEYAPSGSDKVFILPSRERIAQVLEVWGIRAGLPFKLHFHVSRHTFATMNLTAGCDLYTVSKLLGHREIKTTQIYGRIVDSKKLDAVQALPVLQGAIGNGAATAGIQQTGLLPSVGKSPVVQALEAEGERVARALKLQRNGSGRYEFGGREYTAAELAIEVSGGD</sequence>